<organism evidence="1 2">
    <name type="scientific">Camellia lanceoleosa</name>
    <dbReference type="NCBI Taxonomy" id="1840588"/>
    <lineage>
        <taxon>Eukaryota</taxon>
        <taxon>Viridiplantae</taxon>
        <taxon>Streptophyta</taxon>
        <taxon>Embryophyta</taxon>
        <taxon>Tracheophyta</taxon>
        <taxon>Spermatophyta</taxon>
        <taxon>Magnoliopsida</taxon>
        <taxon>eudicotyledons</taxon>
        <taxon>Gunneridae</taxon>
        <taxon>Pentapetalae</taxon>
        <taxon>asterids</taxon>
        <taxon>Ericales</taxon>
        <taxon>Theaceae</taxon>
        <taxon>Camellia</taxon>
    </lineage>
</organism>
<name>A0ACC0HPZ3_9ERIC</name>
<comment type="caution">
    <text evidence="1">The sequence shown here is derived from an EMBL/GenBank/DDBJ whole genome shotgun (WGS) entry which is preliminary data.</text>
</comment>
<reference evidence="1 2" key="1">
    <citation type="journal article" date="2022" name="Plant J.">
        <title>Chromosome-level genome of Camellia lanceoleosa provides a valuable resource for understanding genome evolution and self-incompatibility.</title>
        <authorList>
            <person name="Gong W."/>
            <person name="Xiao S."/>
            <person name="Wang L."/>
            <person name="Liao Z."/>
            <person name="Chang Y."/>
            <person name="Mo W."/>
            <person name="Hu G."/>
            <person name="Li W."/>
            <person name="Zhao G."/>
            <person name="Zhu H."/>
            <person name="Hu X."/>
            <person name="Ji K."/>
            <person name="Xiang X."/>
            <person name="Song Q."/>
            <person name="Yuan D."/>
            <person name="Jin S."/>
            <person name="Zhang L."/>
        </authorList>
    </citation>
    <scope>NUCLEOTIDE SEQUENCE [LARGE SCALE GENOMIC DNA]</scope>
    <source>
        <strain evidence="1">SQ_2022a</strain>
    </source>
</reference>
<dbReference type="Proteomes" id="UP001060215">
    <property type="component" value="Chromosome 4"/>
</dbReference>
<evidence type="ECO:0000313" key="2">
    <source>
        <dbReference type="Proteomes" id="UP001060215"/>
    </source>
</evidence>
<protein>
    <submittedName>
        <fullName evidence="1">Protein CYCLOPS</fullName>
    </submittedName>
</protein>
<sequence length="483" mass="53415">MSRNTFLNRLIGGKPAELAGSSGQQLGGVLQRKRSNVNLFPQNTALVDEQSSDLNQNSIRNVVERGLQARNLYLAKAWFHSSQPMTRSRSSELRRRYVSMQNSQTSLGVEAMHNVSGHGVNNLRQEFANPNGFGDVSMCEIHNHFNTFMSPSNSASSTFNAPHTDNIDKVSSVVGMLKGTLEHKKLNNETVEDSSLELHAKCSSAPPLHSDELLTPTADSVSSSLSLRRPTTSLTPTPDARLSTLCLSLSISFDGRLLPSSPSTPTTGPPSAVYSVLPSPDSLYFHPIDDEPYKDNKLDLLGPKLLFIAHNLGGLALGVWKLNSLGLLRTHASDWVSSLPPAQMSSSTVNASSSDRLMYFNKNCPTCKKKAMIQISETDRNKNKLFYSYNGCGIFIGWCVPMNSKCGDQEIPRQVERELLRSMTEQVRAMTEQQRSMTEQLGAMTEQQRSTTEQFTFVSAKMQKLEFLMFVLLVIGVLLLMKM</sequence>
<dbReference type="EMBL" id="CM045761">
    <property type="protein sequence ID" value="KAI8015211.1"/>
    <property type="molecule type" value="Genomic_DNA"/>
</dbReference>
<proteinExistence type="predicted"/>
<accession>A0ACC0HPZ3</accession>
<gene>
    <name evidence="1" type="ORF">LOK49_LG05G00603</name>
</gene>
<evidence type="ECO:0000313" key="1">
    <source>
        <dbReference type="EMBL" id="KAI8015211.1"/>
    </source>
</evidence>
<keyword evidence="2" id="KW-1185">Reference proteome</keyword>